<sequence length="319" mass="37251">MQSRILVALAVIGCLYAAHAEDFQIDDNLEVPPFVPKGPTNQLETQKLLRLSYHKFFTLLDTLTETEIEKLREYMTEFVKMSDERMLRESGLDDEVFIEKVLEKVDETVAELELTDFVKKVYVQHAELISYLSKQEIEKLREICVEFVDDANVDLMHYIETGYDVIVKSDETEVDHEAESSSSEEHDRIPRDVVAVEEERSIKDLLKEVIRKLRELRERVWANQKVEVTNAIIKIIKRADEELIKNNHKEEVDQMLARTPYEKLSELTLRQLSKEAGYRAEALLEILWEDKVVDIKSALVHFLDVIENKTTELNQSRIE</sequence>
<keyword evidence="1" id="KW-0732">Signal</keyword>
<reference evidence="3" key="2">
    <citation type="submission" date="2020-10" db="UniProtKB">
        <authorList>
            <consortium name="WormBaseParasite"/>
        </authorList>
    </citation>
    <scope>IDENTIFICATION</scope>
</reference>
<feature type="chain" id="PRO_5028842554" evidence="1">
    <location>
        <begin position="21"/>
        <end position="319"/>
    </location>
</feature>
<organism evidence="2 3">
    <name type="scientific">Panagrellus redivivus</name>
    <name type="common">Microworm</name>
    <dbReference type="NCBI Taxonomy" id="6233"/>
    <lineage>
        <taxon>Eukaryota</taxon>
        <taxon>Metazoa</taxon>
        <taxon>Ecdysozoa</taxon>
        <taxon>Nematoda</taxon>
        <taxon>Chromadorea</taxon>
        <taxon>Rhabditida</taxon>
        <taxon>Tylenchina</taxon>
        <taxon>Panagrolaimomorpha</taxon>
        <taxon>Panagrolaimoidea</taxon>
        <taxon>Panagrolaimidae</taxon>
        <taxon>Panagrellus</taxon>
    </lineage>
</organism>
<name>A0A7E4ZQC2_PANRE</name>
<evidence type="ECO:0000313" key="3">
    <source>
        <dbReference type="WBParaSite" id="Pan_g11100.t1"/>
    </source>
</evidence>
<reference evidence="2" key="1">
    <citation type="journal article" date="2013" name="Genetics">
        <title>The draft genome and transcriptome of Panagrellus redivivus are shaped by the harsh demands of a free-living lifestyle.</title>
        <authorList>
            <person name="Srinivasan J."/>
            <person name="Dillman A.R."/>
            <person name="Macchietto M.G."/>
            <person name="Heikkinen L."/>
            <person name="Lakso M."/>
            <person name="Fracchia K.M."/>
            <person name="Antoshechkin I."/>
            <person name="Mortazavi A."/>
            <person name="Wong G."/>
            <person name="Sternberg P.W."/>
        </authorList>
    </citation>
    <scope>NUCLEOTIDE SEQUENCE [LARGE SCALE GENOMIC DNA]</scope>
    <source>
        <strain evidence="2">MT8872</strain>
    </source>
</reference>
<dbReference type="AlphaFoldDB" id="A0A7E4ZQC2"/>
<accession>A0A7E4ZQC2</accession>
<dbReference type="WBParaSite" id="Pan_g11100.t1">
    <property type="protein sequence ID" value="Pan_g11100.t1"/>
    <property type="gene ID" value="Pan_g11100"/>
</dbReference>
<evidence type="ECO:0000313" key="2">
    <source>
        <dbReference type="Proteomes" id="UP000492821"/>
    </source>
</evidence>
<keyword evidence="2" id="KW-1185">Reference proteome</keyword>
<feature type="signal peptide" evidence="1">
    <location>
        <begin position="1"/>
        <end position="20"/>
    </location>
</feature>
<dbReference type="Proteomes" id="UP000492821">
    <property type="component" value="Unassembled WGS sequence"/>
</dbReference>
<protein>
    <submittedName>
        <fullName evidence="3">SXP/RAL-2 family protein Ani s 5-like cation-binding domain-containing protein</fullName>
    </submittedName>
</protein>
<evidence type="ECO:0000256" key="1">
    <source>
        <dbReference type="SAM" id="SignalP"/>
    </source>
</evidence>
<proteinExistence type="predicted"/>